<dbReference type="SUPFAM" id="SSF54495">
    <property type="entry name" value="UBC-like"/>
    <property type="match status" value="1"/>
</dbReference>
<dbReference type="SMART" id="SM00212">
    <property type="entry name" value="UBCc"/>
    <property type="match status" value="1"/>
</dbReference>
<dbReference type="GeneTree" id="ENSGT00940000165322"/>
<dbReference type="Proteomes" id="UP000694559">
    <property type="component" value="Unplaced"/>
</dbReference>
<name>A0A8C6X172_NAJNA</name>
<dbReference type="PANTHER" id="PTHR24068">
    <property type="entry name" value="UBIQUITIN-CONJUGATING ENZYME E2"/>
    <property type="match status" value="1"/>
</dbReference>
<evidence type="ECO:0000259" key="1">
    <source>
        <dbReference type="PROSITE" id="PS50127"/>
    </source>
</evidence>
<keyword evidence="3" id="KW-1185">Reference proteome</keyword>
<feature type="domain" description="UBC core" evidence="1">
    <location>
        <begin position="3"/>
        <end position="138"/>
    </location>
</feature>
<dbReference type="Gene3D" id="3.10.110.10">
    <property type="entry name" value="Ubiquitin Conjugating Enzyme"/>
    <property type="match status" value="1"/>
</dbReference>
<dbReference type="OrthoDB" id="9973183at2759"/>
<dbReference type="AlphaFoldDB" id="A0A8C6X172"/>
<dbReference type="Ensembl" id="ENSNNAT00000001479.1">
    <property type="protein sequence ID" value="ENSNNAP00000001404.1"/>
    <property type="gene ID" value="ENSNNAG00000000998.1"/>
</dbReference>
<reference evidence="2" key="1">
    <citation type="submission" date="2025-08" db="UniProtKB">
        <authorList>
            <consortium name="Ensembl"/>
        </authorList>
    </citation>
    <scope>IDENTIFICATION</scope>
</reference>
<accession>A0A8C6X172</accession>
<dbReference type="PROSITE" id="PS50127">
    <property type="entry name" value="UBC_2"/>
    <property type="match status" value="1"/>
</dbReference>
<dbReference type="InterPro" id="IPR016135">
    <property type="entry name" value="UBQ-conjugating_enzyme/RWD"/>
</dbReference>
<protein>
    <recommendedName>
        <fullName evidence="1">UBC core domain-containing protein</fullName>
    </recommendedName>
</protein>
<dbReference type="Pfam" id="PF00179">
    <property type="entry name" value="UQ_con"/>
    <property type="match status" value="1"/>
</dbReference>
<sequence>MGSASRRVAKELDAIKKLRLKCFCDIQEDVTNIFHWKGRLVLDNPLYNKEAFWIEINFPCDYPFKPPTISFITKISHLNVNEKGEVCLPIISANYWKFETKIDQGMTWAGWIELGLLDGFHSIATLCLFFSVLRKCHF</sequence>
<reference evidence="2" key="2">
    <citation type="submission" date="2025-09" db="UniProtKB">
        <authorList>
            <consortium name="Ensembl"/>
        </authorList>
    </citation>
    <scope>IDENTIFICATION</scope>
</reference>
<evidence type="ECO:0000313" key="3">
    <source>
        <dbReference type="Proteomes" id="UP000694559"/>
    </source>
</evidence>
<dbReference type="InterPro" id="IPR000608">
    <property type="entry name" value="UBC"/>
</dbReference>
<organism evidence="2 3">
    <name type="scientific">Naja naja</name>
    <name type="common">Indian cobra</name>
    <dbReference type="NCBI Taxonomy" id="35670"/>
    <lineage>
        <taxon>Eukaryota</taxon>
        <taxon>Metazoa</taxon>
        <taxon>Chordata</taxon>
        <taxon>Craniata</taxon>
        <taxon>Vertebrata</taxon>
        <taxon>Euteleostomi</taxon>
        <taxon>Lepidosauria</taxon>
        <taxon>Squamata</taxon>
        <taxon>Bifurcata</taxon>
        <taxon>Unidentata</taxon>
        <taxon>Episquamata</taxon>
        <taxon>Toxicofera</taxon>
        <taxon>Serpentes</taxon>
        <taxon>Colubroidea</taxon>
        <taxon>Elapidae</taxon>
        <taxon>Elapinae</taxon>
        <taxon>Naja</taxon>
    </lineage>
</organism>
<evidence type="ECO:0000313" key="2">
    <source>
        <dbReference type="Ensembl" id="ENSNNAP00000001404.1"/>
    </source>
</evidence>
<proteinExistence type="predicted"/>